<dbReference type="PROSITE" id="PS51030">
    <property type="entry name" value="NUCLEAR_REC_DBD_2"/>
    <property type="match status" value="1"/>
</dbReference>
<evidence type="ECO:0000256" key="8">
    <source>
        <dbReference type="ARBA" id="ARBA00023170"/>
    </source>
</evidence>
<evidence type="ECO:0000256" key="7">
    <source>
        <dbReference type="ARBA" id="ARBA00023163"/>
    </source>
</evidence>
<feature type="region of interest" description="Disordered" evidence="10">
    <location>
        <begin position="1364"/>
        <end position="1424"/>
    </location>
</feature>
<evidence type="ECO:0000256" key="6">
    <source>
        <dbReference type="ARBA" id="ARBA00023125"/>
    </source>
</evidence>
<evidence type="ECO:0000256" key="4">
    <source>
        <dbReference type="ARBA" id="ARBA00022833"/>
    </source>
</evidence>
<evidence type="ECO:0000256" key="9">
    <source>
        <dbReference type="ARBA" id="ARBA00023242"/>
    </source>
</evidence>
<dbReference type="CDD" id="cd06916">
    <property type="entry name" value="NR_DBD_like"/>
    <property type="match status" value="1"/>
</dbReference>
<dbReference type="InterPro" id="IPR050234">
    <property type="entry name" value="Nuclear_hormone_rcpt_NR1"/>
</dbReference>
<evidence type="ECO:0000256" key="3">
    <source>
        <dbReference type="ARBA" id="ARBA00022771"/>
    </source>
</evidence>
<feature type="region of interest" description="Disordered" evidence="10">
    <location>
        <begin position="963"/>
        <end position="1003"/>
    </location>
</feature>
<feature type="compositionally biased region" description="Basic and acidic residues" evidence="10">
    <location>
        <begin position="211"/>
        <end position="221"/>
    </location>
</feature>
<keyword evidence="14" id="KW-1185">Reference proteome</keyword>
<feature type="compositionally biased region" description="Polar residues" evidence="10">
    <location>
        <begin position="844"/>
        <end position="855"/>
    </location>
</feature>
<reference evidence="13 14" key="1">
    <citation type="submission" date="2019-01" db="EMBL/GenBank/DDBJ databases">
        <title>A draft genome assembly of the solar-powered sea slug Elysia chlorotica.</title>
        <authorList>
            <person name="Cai H."/>
            <person name="Li Q."/>
            <person name="Fang X."/>
            <person name="Li J."/>
            <person name="Curtis N.E."/>
            <person name="Altenburger A."/>
            <person name="Shibata T."/>
            <person name="Feng M."/>
            <person name="Maeda T."/>
            <person name="Schwartz J.A."/>
            <person name="Shigenobu S."/>
            <person name="Lundholm N."/>
            <person name="Nishiyama T."/>
            <person name="Yang H."/>
            <person name="Hasebe M."/>
            <person name="Li S."/>
            <person name="Pierce S.K."/>
            <person name="Wang J."/>
        </authorList>
    </citation>
    <scope>NUCLEOTIDE SEQUENCE [LARGE SCALE GENOMIC DNA]</scope>
    <source>
        <strain evidence="13">EC2010</strain>
        <tissue evidence="13">Whole organism of an adult</tissue>
    </source>
</reference>
<comment type="similarity">
    <text evidence="1">Belongs to the nuclear hormone receptor family.</text>
</comment>
<dbReference type="FunFam" id="3.30.50.10:FF:000030">
    <property type="entry name" value="Nuclear Hormone Receptor family"/>
    <property type="match status" value="1"/>
</dbReference>
<evidence type="ECO:0008006" key="15">
    <source>
        <dbReference type="Google" id="ProtNLM"/>
    </source>
</evidence>
<evidence type="ECO:0000256" key="5">
    <source>
        <dbReference type="ARBA" id="ARBA00023015"/>
    </source>
</evidence>
<evidence type="ECO:0000256" key="1">
    <source>
        <dbReference type="ARBA" id="ARBA00005993"/>
    </source>
</evidence>
<dbReference type="GO" id="GO:0000978">
    <property type="term" value="F:RNA polymerase II cis-regulatory region sequence-specific DNA binding"/>
    <property type="evidence" value="ECO:0007669"/>
    <property type="project" value="TreeGrafter"/>
</dbReference>
<dbReference type="GO" id="GO:0030154">
    <property type="term" value="P:cell differentiation"/>
    <property type="evidence" value="ECO:0007669"/>
    <property type="project" value="TreeGrafter"/>
</dbReference>
<comment type="caution">
    <text evidence="13">The sequence shown here is derived from an EMBL/GenBank/DDBJ whole genome shotgun (WGS) entry which is preliminary data.</text>
</comment>
<dbReference type="SUPFAM" id="SSF57716">
    <property type="entry name" value="Glucocorticoid receptor-like (DNA-binding domain)"/>
    <property type="match status" value="2"/>
</dbReference>
<dbReference type="Gene3D" id="3.30.50.10">
    <property type="entry name" value="Erythroid Transcription Factor GATA-1, subunit A"/>
    <property type="match status" value="2"/>
</dbReference>
<dbReference type="SUPFAM" id="SSF48508">
    <property type="entry name" value="Nuclear receptor ligand-binding domain"/>
    <property type="match status" value="1"/>
</dbReference>
<dbReference type="GO" id="GO:0004879">
    <property type="term" value="F:nuclear receptor activity"/>
    <property type="evidence" value="ECO:0007669"/>
    <property type="project" value="TreeGrafter"/>
</dbReference>
<evidence type="ECO:0000313" key="14">
    <source>
        <dbReference type="Proteomes" id="UP000271974"/>
    </source>
</evidence>
<feature type="compositionally biased region" description="Low complexity" evidence="10">
    <location>
        <begin position="929"/>
        <end position="945"/>
    </location>
</feature>
<keyword evidence="6" id="KW-0238">DNA-binding</keyword>
<evidence type="ECO:0000256" key="10">
    <source>
        <dbReference type="SAM" id="MobiDB-lite"/>
    </source>
</evidence>
<keyword evidence="7" id="KW-0804">Transcription</keyword>
<dbReference type="Gene3D" id="1.10.565.10">
    <property type="entry name" value="Retinoid X Receptor"/>
    <property type="match status" value="1"/>
</dbReference>
<feature type="compositionally biased region" description="Polar residues" evidence="10">
    <location>
        <begin position="810"/>
        <end position="825"/>
    </location>
</feature>
<gene>
    <name evidence="13" type="ORF">EGW08_007475</name>
</gene>
<name>A0A3S0ZWL3_ELYCH</name>
<evidence type="ECO:0000259" key="11">
    <source>
        <dbReference type="PROSITE" id="PS51030"/>
    </source>
</evidence>
<feature type="compositionally biased region" description="Polar residues" evidence="10">
    <location>
        <begin position="727"/>
        <end position="738"/>
    </location>
</feature>
<dbReference type="Proteomes" id="UP000271974">
    <property type="component" value="Unassembled WGS sequence"/>
</dbReference>
<keyword evidence="9" id="KW-0539">Nucleus</keyword>
<dbReference type="SMART" id="SM00399">
    <property type="entry name" value="ZnF_C4"/>
    <property type="match status" value="1"/>
</dbReference>
<dbReference type="GO" id="GO:0045944">
    <property type="term" value="P:positive regulation of transcription by RNA polymerase II"/>
    <property type="evidence" value="ECO:0007669"/>
    <property type="project" value="TreeGrafter"/>
</dbReference>
<accession>A0A3S0ZWL3</accession>
<feature type="compositionally biased region" description="Low complexity" evidence="10">
    <location>
        <begin position="826"/>
        <end position="838"/>
    </location>
</feature>
<dbReference type="PRINTS" id="PR00047">
    <property type="entry name" value="STROIDFINGER"/>
</dbReference>
<feature type="domain" description="Nuclear receptor" evidence="11">
    <location>
        <begin position="56"/>
        <end position="131"/>
    </location>
</feature>
<feature type="compositionally biased region" description="Low complexity" evidence="10">
    <location>
        <begin position="1366"/>
        <end position="1417"/>
    </location>
</feature>
<keyword evidence="5" id="KW-0805">Transcription regulation</keyword>
<dbReference type="PROSITE" id="PS51843">
    <property type="entry name" value="NR_LBD"/>
    <property type="match status" value="1"/>
</dbReference>
<evidence type="ECO:0000313" key="13">
    <source>
        <dbReference type="EMBL" id="RUS84791.1"/>
    </source>
</evidence>
<feature type="region of interest" description="Disordered" evidence="10">
    <location>
        <begin position="922"/>
        <end position="951"/>
    </location>
</feature>
<dbReference type="GO" id="GO:0008270">
    <property type="term" value="F:zinc ion binding"/>
    <property type="evidence" value="ECO:0007669"/>
    <property type="project" value="UniProtKB-KW"/>
</dbReference>
<feature type="region of interest" description="Disordered" evidence="10">
    <location>
        <begin position="722"/>
        <end position="745"/>
    </location>
</feature>
<keyword evidence="2" id="KW-0479">Metal-binding</keyword>
<organism evidence="13 14">
    <name type="scientific">Elysia chlorotica</name>
    <name type="common">Eastern emerald elysia</name>
    <name type="synonym">Sea slug</name>
    <dbReference type="NCBI Taxonomy" id="188477"/>
    <lineage>
        <taxon>Eukaryota</taxon>
        <taxon>Metazoa</taxon>
        <taxon>Spiralia</taxon>
        <taxon>Lophotrochozoa</taxon>
        <taxon>Mollusca</taxon>
        <taxon>Gastropoda</taxon>
        <taxon>Heterobranchia</taxon>
        <taxon>Euthyneura</taxon>
        <taxon>Panpulmonata</taxon>
        <taxon>Sacoglossa</taxon>
        <taxon>Placobranchoidea</taxon>
        <taxon>Plakobranchidae</taxon>
        <taxon>Elysia</taxon>
    </lineage>
</organism>
<dbReference type="STRING" id="188477.A0A3S0ZWL3"/>
<dbReference type="InterPro" id="IPR035500">
    <property type="entry name" value="NHR-like_dom_sf"/>
</dbReference>
<evidence type="ECO:0000259" key="12">
    <source>
        <dbReference type="PROSITE" id="PS51843"/>
    </source>
</evidence>
<dbReference type="InterPro" id="IPR001628">
    <property type="entry name" value="Znf_hrmn_rcpt"/>
</dbReference>
<evidence type="ECO:0000256" key="2">
    <source>
        <dbReference type="ARBA" id="ARBA00022723"/>
    </source>
</evidence>
<feature type="region of interest" description="Disordered" evidence="10">
    <location>
        <begin position="206"/>
        <end position="234"/>
    </location>
</feature>
<feature type="compositionally biased region" description="Polar residues" evidence="10">
    <location>
        <begin position="963"/>
        <end position="975"/>
    </location>
</feature>
<feature type="domain" description="NR LBD" evidence="12">
    <location>
        <begin position="1129"/>
        <end position="1377"/>
    </location>
</feature>
<dbReference type="InterPro" id="IPR000536">
    <property type="entry name" value="Nucl_hrmn_rcpt_lig-bd"/>
</dbReference>
<dbReference type="OrthoDB" id="6159439at2759"/>
<dbReference type="EMBL" id="RQTK01000193">
    <property type="protein sequence ID" value="RUS84791.1"/>
    <property type="molecule type" value="Genomic_DNA"/>
</dbReference>
<sequence>MDEEDGRPSFSSQCGGKCDVLKGGRVRCQHCRFQKCISAGMNRKEKPEAVEPAEGQLLCKVCGDIANGIHFGVITCEGCKKFFRRGLKENRSYTCKGSMHCSINPRMRNNCRFCRYQKCLLEGMSREAIKMGRPKKGEVTYSKPSIKKNGLKIPHARNLISTTDKTGVVSSSSMNLMNTASSLSSDFEQDEVSSTDAGNGSVLFDHHHPHQHQDTHQHEQVLHQQHQHQSGGFSSLGSILHDCMTVQDWDSGKLELGQAAPSATSADLLVPTATPPSSSTGLARSIPDGSALVGFSMQDEKQRDRQAFQIHQHFQSQQRQAIPPQQDSSQKHVQLLDHFSESTQSYQSQQPLEFPENDCCPDGVPMNRAVKVEDDRLDDGPEGTFSQNVVLETMQNMTVIQNSVDKNAHEKSPPFLSLQQQSRHHHDLQNQGPYDIQSLKPIPTYLLPNGNVVSGDALNIVEGGDFDDRDIKYSYTKDMSVSDTVDAASSLGASVAAKLGGQVLAINMSGRSVTYVPQTQETIFLPGVDVGNGEVIGENGVQILHRPGDILLSAPQTSFVATSEGGSIDQGQNVYSEADLNHAANAPHTSAVHEPYNGLVKTYLSTPVSSYPPNSFNNLLAVSNHHHQQQQVLQQQQQQHDVSDSRETDVSADESIGPLLRHDLDATQDGRNTFRQQPIYQQHFESPREPNISPSQLTPSLLSQPSIIKHILTNVATSNAASSASSGMQESLSRTTPARKTPISPRSVESLLQQYREAVRLGKPVQLFPDEIAALLSTITSEQSRLLRQQQQQQQKQQLDEVLPPQAQSLTATPTYSPTSVSRPLSQNSSPQSQVQQQQRRHNVTSPHTSLNRSSPFIAHASPNFTPNTPSPRPASRNLQSQHLVVAQRSSPVQDIPLHTPISAAGYSQGGKTISPILEARLQQASSPRCKSASSHSDCSSPSDRASVKSNSQEVIMNHNTYHYKNSNNHSNPSPTGVGLRSPPNSYTLQQQQQQQLQHHRQQLDLSVASATAEVIDDSFNSSLVRDSALLHEINRIFLGIDNSCESCACDRRSAMSGSRDGHGNNWRKKGDGGASTKGGDGINEPRTSERMDATLSSLMSPDEFMPELSHNYWHGFKGSSEQKELTAERQQIIQDIMAAFDNLQRTFVLKDHDQAASPVSRKSNDLLEHWHLIQKRIARHVVAGQRFCRNIPGYFKIDIQDRISLGKHVGFGLMVLIACTEFYDPEFKRFRHIWNWVVQMQNPLFSYKVHLLQLGERVHGLGVDSTEAAMLCAISMTSVDTDSTEAAMLCAISMTSVDCPDLVKPNIVCHVRDILIGSLEAYMAAKQAPPDRLAQLLSIMPQVRLMTVWYNNLMKRMSLPSDIATSSAASRPGGTTTTTSTVSRDGNASNTSVTSVTRSTTPANSSMSSHSGGRVSAEATKDK</sequence>
<feature type="region of interest" description="Disordered" evidence="10">
    <location>
        <begin position="810"/>
        <end position="877"/>
    </location>
</feature>
<proteinExistence type="inferred from homology"/>
<keyword evidence="4" id="KW-0862">Zinc</keyword>
<protein>
    <recommendedName>
        <fullName evidence="15">Nuclear receptor domain-containing protein</fullName>
    </recommendedName>
</protein>
<dbReference type="PROSITE" id="PS00031">
    <property type="entry name" value="NUCLEAR_REC_DBD_1"/>
    <property type="match status" value="1"/>
</dbReference>
<feature type="region of interest" description="Disordered" evidence="10">
    <location>
        <begin position="624"/>
        <end position="657"/>
    </location>
</feature>
<dbReference type="InterPro" id="IPR013088">
    <property type="entry name" value="Znf_NHR/GATA"/>
</dbReference>
<feature type="region of interest" description="Disordered" evidence="10">
    <location>
        <begin position="1056"/>
        <end position="1089"/>
    </location>
</feature>
<dbReference type="GO" id="GO:0000122">
    <property type="term" value="P:negative regulation of transcription by RNA polymerase II"/>
    <property type="evidence" value="ECO:0007669"/>
    <property type="project" value="TreeGrafter"/>
</dbReference>
<feature type="compositionally biased region" description="Gly residues" evidence="10">
    <location>
        <begin position="1073"/>
        <end position="1082"/>
    </location>
</feature>
<dbReference type="PANTHER" id="PTHR24082">
    <property type="entry name" value="NUCLEAR HORMONE RECEPTOR"/>
    <property type="match status" value="1"/>
</dbReference>
<dbReference type="Pfam" id="PF00105">
    <property type="entry name" value="zf-C4"/>
    <property type="match status" value="2"/>
</dbReference>
<keyword evidence="3" id="KW-0863">Zinc-finger</keyword>
<keyword evidence="8" id="KW-0675">Receptor</keyword>
<feature type="compositionally biased region" description="Low complexity" evidence="10">
    <location>
        <begin position="629"/>
        <end position="640"/>
    </location>
</feature>